<reference evidence="1" key="1">
    <citation type="submission" date="2017-02" db="EMBL/GenBank/DDBJ databases">
        <authorList>
            <person name="Regsiter A."/>
            <person name="William W."/>
        </authorList>
    </citation>
    <scope>NUCLEOTIDE SEQUENCE</scope>
    <source>
        <strain evidence="1">BdmA 4</strain>
    </source>
</reference>
<dbReference type="SUPFAM" id="SSF53448">
    <property type="entry name" value="Nucleotide-diphospho-sugar transferases"/>
    <property type="match status" value="1"/>
</dbReference>
<accession>A0A3P3XTC5</accession>
<protein>
    <recommendedName>
        <fullName evidence="2">Nucleotidyl transferase domain-containing protein</fullName>
    </recommendedName>
</protein>
<organism evidence="1">
    <name type="scientific">uncultured spirochete</name>
    <dbReference type="NCBI Taxonomy" id="156406"/>
    <lineage>
        <taxon>Bacteria</taxon>
        <taxon>Pseudomonadati</taxon>
        <taxon>Spirochaetota</taxon>
        <taxon>Spirochaetia</taxon>
        <taxon>Spirochaetales</taxon>
        <taxon>environmental samples</taxon>
    </lineage>
</organism>
<proteinExistence type="predicted"/>
<sequence length="357" mass="38761">MTSAIPQPRFEILPLPEVPADEPLRRSLLAALPPLSGRDEAGAISITFLAGAGTRWKTSLLEAKRAPGAWPAGDVAEAFPLEAPRGLFPVPDFIHGEQGEGRIAMAAYAFDAVRGIGRHIVVIRGWEDEIDAQGLKPAGILPERRIFFTQETGPDGQVSGHGDATLQCMGLWQNAHYVVTNFAGDANSWLTVELAMRAFAQFDARGMEIGVLIPVAHTEKPSYPVYLDETGLPAGFWHEKLAGSRPKAAPTSLTNVGIRVYRADWLKRALLELRAKYYVSGPDREAGWHIPGNDPAKHECALDNVDNLLAGKGLARVMPTSLPRELTPLKALGEYPAFVRAVKEVQQEINAARRGAC</sequence>
<dbReference type="EMBL" id="FWDO01000005">
    <property type="protein sequence ID" value="SLM19183.1"/>
    <property type="molecule type" value="Genomic_DNA"/>
</dbReference>
<name>A0A3P3XTC5_9SPIR</name>
<dbReference type="InterPro" id="IPR029044">
    <property type="entry name" value="Nucleotide-diphossugar_trans"/>
</dbReference>
<gene>
    <name evidence="1" type="ORF">SPIRO4BDMA_50698</name>
</gene>
<dbReference type="AlphaFoldDB" id="A0A3P3XTC5"/>
<evidence type="ECO:0000313" key="1">
    <source>
        <dbReference type="EMBL" id="SLM19183.1"/>
    </source>
</evidence>
<evidence type="ECO:0008006" key="2">
    <source>
        <dbReference type="Google" id="ProtNLM"/>
    </source>
</evidence>